<reference evidence="1 2" key="1">
    <citation type="submission" date="2017-04" db="EMBL/GenBank/DDBJ databases">
        <authorList>
            <person name="Afonso C.L."/>
            <person name="Miller P.J."/>
            <person name="Scott M.A."/>
            <person name="Spackman E."/>
            <person name="Goraichik I."/>
            <person name="Dimitrov K.M."/>
            <person name="Suarez D.L."/>
            <person name="Swayne D.E."/>
        </authorList>
    </citation>
    <scope>NUCLEOTIDE SEQUENCE [LARGE SCALE GENOMIC DNA]</scope>
    <source>
        <strain evidence="1 2">CGMCC 1.12708</strain>
    </source>
</reference>
<dbReference type="STRING" id="1434700.SAMN06296427_109147"/>
<protein>
    <submittedName>
        <fullName evidence="1">Uncharacterized protein</fullName>
    </submittedName>
</protein>
<dbReference type="AlphaFoldDB" id="A0A1W2CCG5"/>
<organism evidence="1 2">
    <name type="scientific">Moheibacter sediminis</name>
    <dbReference type="NCBI Taxonomy" id="1434700"/>
    <lineage>
        <taxon>Bacteria</taxon>
        <taxon>Pseudomonadati</taxon>
        <taxon>Bacteroidota</taxon>
        <taxon>Flavobacteriia</taxon>
        <taxon>Flavobacteriales</taxon>
        <taxon>Weeksellaceae</taxon>
        <taxon>Moheibacter</taxon>
    </lineage>
</organism>
<sequence>MEEIIINDIIGNSIPNYLFVKIKTINALSLVPKQI</sequence>
<name>A0A1W2CCG5_9FLAO</name>
<evidence type="ECO:0000313" key="2">
    <source>
        <dbReference type="Proteomes" id="UP000192393"/>
    </source>
</evidence>
<dbReference type="EMBL" id="FWXS01000009">
    <property type="protein sequence ID" value="SMC82368.1"/>
    <property type="molecule type" value="Genomic_DNA"/>
</dbReference>
<accession>A0A1W2CCG5</accession>
<proteinExistence type="predicted"/>
<dbReference type="Proteomes" id="UP000192393">
    <property type="component" value="Unassembled WGS sequence"/>
</dbReference>
<gene>
    <name evidence="1" type="ORF">SAMN06296427_109147</name>
</gene>
<evidence type="ECO:0000313" key="1">
    <source>
        <dbReference type="EMBL" id="SMC82368.1"/>
    </source>
</evidence>
<keyword evidence="2" id="KW-1185">Reference proteome</keyword>